<organism evidence="2 3">
    <name type="scientific">Clunio marinus</name>
    <dbReference type="NCBI Taxonomy" id="568069"/>
    <lineage>
        <taxon>Eukaryota</taxon>
        <taxon>Metazoa</taxon>
        <taxon>Ecdysozoa</taxon>
        <taxon>Arthropoda</taxon>
        <taxon>Hexapoda</taxon>
        <taxon>Insecta</taxon>
        <taxon>Pterygota</taxon>
        <taxon>Neoptera</taxon>
        <taxon>Endopterygota</taxon>
        <taxon>Diptera</taxon>
        <taxon>Nematocera</taxon>
        <taxon>Chironomoidea</taxon>
        <taxon>Chironomidae</taxon>
        <taxon>Clunio</taxon>
    </lineage>
</organism>
<protein>
    <submittedName>
        <fullName evidence="2">CLUMA_CG008218, isoform A</fullName>
    </submittedName>
</protein>
<dbReference type="EMBL" id="CVRI01000040">
    <property type="protein sequence ID" value="CRK94718.1"/>
    <property type="molecule type" value="Genomic_DNA"/>
</dbReference>
<dbReference type="AlphaFoldDB" id="A0A1J1I6Y8"/>
<sequence length="221" mass="25968">MKKANNGGFCTTFLATAFHRESLSVNKLRSRDEKSSEKDFYVFKIKLHVSWNVIVYSLYCFCLRFFCPFEHKYMAGCTALHQAGFGVRWFKTFFYNLWVHESCFSSTNPKSCKFNEFHVSHEPPAILAIYVGVGVAFSHHHLIFHVVSSRTIELSYLFVTLLLIEVILHVMRVLREKEKEIFRFRSLSLPQHSFESQSISNKRNVCMKSMHEWEKANQHHS</sequence>
<keyword evidence="3" id="KW-1185">Reference proteome</keyword>
<evidence type="ECO:0000313" key="3">
    <source>
        <dbReference type="Proteomes" id="UP000183832"/>
    </source>
</evidence>
<dbReference type="Proteomes" id="UP000183832">
    <property type="component" value="Unassembled WGS sequence"/>
</dbReference>
<proteinExistence type="predicted"/>
<evidence type="ECO:0000256" key="1">
    <source>
        <dbReference type="SAM" id="Phobius"/>
    </source>
</evidence>
<keyword evidence="1" id="KW-1133">Transmembrane helix</keyword>
<keyword evidence="1" id="KW-0472">Membrane</keyword>
<evidence type="ECO:0000313" key="2">
    <source>
        <dbReference type="EMBL" id="CRK94718.1"/>
    </source>
</evidence>
<feature type="transmembrane region" description="Helical" evidence="1">
    <location>
        <begin position="154"/>
        <end position="174"/>
    </location>
</feature>
<gene>
    <name evidence="2" type="ORF">CLUMA_CG008218</name>
</gene>
<feature type="transmembrane region" description="Helical" evidence="1">
    <location>
        <begin position="127"/>
        <end position="148"/>
    </location>
</feature>
<keyword evidence="1" id="KW-0812">Transmembrane</keyword>
<accession>A0A1J1I6Y8</accession>
<reference evidence="2 3" key="1">
    <citation type="submission" date="2015-04" db="EMBL/GenBank/DDBJ databases">
        <authorList>
            <person name="Syromyatnikov M.Y."/>
            <person name="Popov V.N."/>
        </authorList>
    </citation>
    <scope>NUCLEOTIDE SEQUENCE [LARGE SCALE GENOMIC DNA]</scope>
</reference>
<feature type="transmembrane region" description="Helical" evidence="1">
    <location>
        <begin position="48"/>
        <end position="66"/>
    </location>
</feature>
<name>A0A1J1I6Y8_9DIPT</name>